<gene>
    <name evidence="6" type="ORF">SAMN05444695_108124</name>
</gene>
<feature type="DNA-binding region" description="H-T-H motif" evidence="4">
    <location>
        <begin position="28"/>
        <end position="47"/>
    </location>
</feature>
<evidence type="ECO:0000256" key="2">
    <source>
        <dbReference type="ARBA" id="ARBA00023125"/>
    </source>
</evidence>
<dbReference type="Proteomes" id="UP000183263">
    <property type="component" value="Unassembled WGS sequence"/>
</dbReference>
<dbReference type="SUPFAM" id="SSF48498">
    <property type="entry name" value="Tetracyclin repressor-like, C-terminal domain"/>
    <property type="match status" value="1"/>
</dbReference>
<accession>A0A1G8LCF7</accession>
<evidence type="ECO:0000256" key="3">
    <source>
        <dbReference type="ARBA" id="ARBA00023163"/>
    </source>
</evidence>
<keyword evidence="3" id="KW-0804">Transcription</keyword>
<dbReference type="InterPro" id="IPR009057">
    <property type="entry name" value="Homeodomain-like_sf"/>
</dbReference>
<dbReference type="InterPro" id="IPR054156">
    <property type="entry name" value="YxaF_TetR_C"/>
</dbReference>
<keyword evidence="2 4" id="KW-0238">DNA-binding</keyword>
<evidence type="ECO:0000256" key="1">
    <source>
        <dbReference type="ARBA" id="ARBA00023015"/>
    </source>
</evidence>
<protein>
    <submittedName>
        <fullName evidence="6">DNA-binding transcriptional regulator, AcrR family</fullName>
    </submittedName>
</protein>
<evidence type="ECO:0000313" key="7">
    <source>
        <dbReference type="Proteomes" id="UP000183263"/>
    </source>
</evidence>
<dbReference type="Pfam" id="PF21993">
    <property type="entry name" value="TetR_C_13_2"/>
    <property type="match status" value="1"/>
</dbReference>
<dbReference type="PANTHER" id="PTHR47506:SF3">
    <property type="entry name" value="HTH-TYPE TRANSCRIPTIONAL REGULATOR LMRA"/>
    <property type="match status" value="1"/>
</dbReference>
<evidence type="ECO:0000313" key="6">
    <source>
        <dbReference type="EMBL" id="SDI53303.1"/>
    </source>
</evidence>
<dbReference type="RefSeq" id="WP_246442250.1">
    <property type="nucleotide sequence ID" value="NZ_CP048813.1"/>
</dbReference>
<organism evidence="6 7">
    <name type="scientific">Rhodococcus triatomae</name>
    <dbReference type="NCBI Taxonomy" id="300028"/>
    <lineage>
        <taxon>Bacteria</taxon>
        <taxon>Bacillati</taxon>
        <taxon>Actinomycetota</taxon>
        <taxon>Actinomycetes</taxon>
        <taxon>Mycobacteriales</taxon>
        <taxon>Nocardiaceae</taxon>
        <taxon>Rhodococcus</taxon>
    </lineage>
</organism>
<dbReference type="InterPro" id="IPR036271">
    <property type="entry name" value="Tet_transcr_reg_TetR-rel_C_sf"/>
</dbReference>
<dbReference type="GO" id="GO:0003677">
    <property type="term" value="F:DNA binding"/>
    <property type="evidence" value="ECO:0007669"/>
    <property type="project" value="UniProtKB-UniRule"/>
</dbReference>
<dbReference type="PROSITE" id="PS50977">
    <property type="entry name" value="HTH_TETR_2"/>
    <property type="match status" value="1"/>
</dbReference>
<feature type="domain" description="HTH tetR-type" evidence="5">
    <location>
        <begin position="5"/>
        <end position="65"/>
    </location>
</feature>
<dbReference type="InterPro" id="IPR001647">
    <property type="entry name" value="HTH_TetR"/>
</dbReference>
<sequence length="195" mass="20214">MAPRSTAREDMVLSAIALFRENGIEATKLTDVTTHAGAARGSIYHYFPGGKQQLVEEATRLAGGAMTALLEAGLPERGPAATLAAVVDGFRTQLIASGFASGCPVAAASLDGTNWPAGRDVAGESFTAWEDAVAESLAQHGVARDRANSLATTAVAMLEGALLLAKAQRDLRALDRVESELGLLLDSVLGEQRPG</sequence>
<reference evidence="6 7" key="1">
    <citation type="submission" date="2016-10" db="EMBL/GenBank/DDBJ databases">
        <authorList>
            <person name="de Groot N.N."/>
        </authorList>
    </citation>
    <scope>NUCLEOTIDE SEQUENCE [LARGE SCALE GENOMIC DNA]</scope>
    <source>
        <strain evidence="6 7">DSM 44892</strain>
    </source>
</reference>
<evidence type="ECO:0000256" key="4">
    <source>
        <dbReference type="PROSITE-ProRule" id="PRU00335"/>
    </source>
</evidence>
<keyword evidence="7" id="KW-1185">Reference proteome</keyword>
<proteinExistence type="predicted"/>
<keyword evidence="1" id="KW-0805">Transcription regulation</keyword>
<dbReference type="SUPFAM" id="SSF46689">
    <property type="entry name" value="Homeodomain-like"/>
    <property type="match status" value="1"/>
</dbReference>
<evidence type="ECO:0000259" key="5">
    <source>
        <dbReference type="PROSITE" id="PS50977"/>
    </source>
</evidence>
<dbReference type="AlphaFoldDB" id="A0A1G8LCF7"/>
<dbReference type="Gene3D" id="1.10.357.10">
    <property type="entry name" value="Tetracycline Repressor, domain 2"/>
    <property type="match status" value="1"/>
</dbReference>
<dbReference type="Pfam" id="PF00440">
    <property type="entry name" value="TetR_N"/>
    <property type="match status" value="1"/>
</dbReference>
<name>A0A1G8LCF7_9NOCA</name>
<dbReference type="EMBL" id="FNDN01000008">
    <property type="protein sequence ID" value="SDI53303.1"/>
    <property type="molecule type" value="Genomic_DNA"/>
</dbReference>
<dbReference type="PANTHER" id="PTHR47506">
    <property type="entry name" value="TRANSCRIPTIONAL REGULATORY PROTEIN"/>
    <property type="match status" value="1"/>
</dbReference>